<organism evidence="2 3">
    <name type="scientific">Janibacter limosus</name>
    <dbReference type="NCBI Taxonomy" id="53458"/>
    <lineage>
        <taxon>Bacteria</taxon>
        <taxon>Bacillati</taxon>
        <taxon>Actinomycetota</taxon>
        <taxon>Actinomycetes</taxon>
        <taxon>Micrococcales</taxon>
        <taxon>Intrasporangiaceae</taxon>
        <taxon>Janibacter</taxon>
    </lineage>
</organism>
<protein>
    <submittedName>
        <fullName evidence="2">PucR family transcriptional regulator</fullName>
    </submittedName>
</protein>
<accession>A0A4P6MYI2</accession>
<keyword evidence="3" id="KW-1185">Reference proteome</keyword>
<dbReference type="InterPro" id="IPR051448">
    <property type="entry name" value="CdaR-like_regulators"/>
</dbReference>
<dbReference type="EMBL" id="CP036164">
    <property type="protein sequence ID" value="QBF46673.1"/>
    <property type="molecule type" value="Genomic_DNA"/>
</dbReference>
<gene>
    <name evidence="2" type="ORF">EXU32_10680</name>
</gene>
<proteinExistence type="predicted"/>
<dbReference type="InterPro" id="IPR042070">
    <property type="entry name" value="PucR_C-HTH_sf"/>
</dbReference>
<feature type="domain" description="PucR C-terminal helix-turn-helix" evidence="1">
    <location>
        <begin position="310"/>
        <end position="367"/>
    </location>
</feature>
<dbReference type="PANTHER" id="PTHR33744:SF1">
    <property type="entry name" value="DNA-BINDING TRANSCRIPTIONAL ACTIVATOR ADER"/>
    <property type="match status" value="1"/>
</dbReference>
<dbReference type="Pfam" id="PF13556">
    <property type="entry name" value="HTH_30"/>
    <property type="match status" value="1"/>
</dbReference>
<name>A0A4P6MYI2_9MICO</name>
<dbReference type="Gene3D" id="1.10.10.2840">
    <property type="entry name" value="PucR C-terminal helix-turn-helix domain"/>
    <property type="match status" value="1"/>
</dbReference>
<evidence type="ECO:0000313" key="3">
    <source>
        <dbReference type="Proteomes" id="UP000290408"/>
    </source>
</evidence>
<sequence length="378" mass="41276">MTRAADRLREVREELLDELVPILIEQAGEACGVHPLPARHHWPTDVRETVGVMLDAVVADDVESVCDPAGVFVAVGAESARGSLPLDDLEAAIRVANRLTHKHVHRALVSGPRVDPDGVVEILDRLAEGGELVVRAARLGYAGGAQQPETDEESHTRRLGGALLHGDGSAVALARACGWDDDAVIAAIITTPQAAATIRRESECVLAHYPRARDVVLLHPIAEDKLATTLRPLLAGHRCAVGPAVHMLDSVRSLDLAHRAQLIAGDEELTFADDRMLEIACSADRVVIQSLRRTYLDDLDDVPEDQRTILLETLLEWLRQWGHRPSVAEALGVHPQTVSHRINRLKDLLSDELEDPVVRAELLVVLTAMSVRRAWQVP</sequence>
<reference evidence="2 3" key="1">
    <citation type="submission" date="2019-02" db="EMBL/GenBank/DDBJ databases">
        <title>Genomic data mining of an Antarctic deep-sea actinobacterium, Janibacterlimosus P3-3-X1.</title>
        <authorList>
            <person name="Liao L."/>
            <person name="Chen B."/>
        </authorList>
    </citation>
    <scope>NUCLEOTIDE SEQUENCE [LARGE SCALE GENOMIC DNA]</scope>
    <source>
        <strain evidence="2 3">P3-3-X1</strain>
    </source>
</reference>
<dbReference type="RefSeq" id="WP_130629891.1">
    <property type="nucleotide sequence ID" value="NZ_CP036164.1"/>
</dbReference>
<dbReference type="Proteomes" id="UP000290408">
    <property type="component" value="Chromosome"/>
</dbReference>
<dbReference type="OrthoDB" id="5243741at2"/>
<evidence type="ECO:0000259" key="1">
    <source>
        <dbReference type="Pfam" id="PF13556"/>
    </source>
</evidence>
<dbReference type="InterPro" id="IPR025736">
    <property type="entry name" value="PucR_C-HTH_dom"/>
</dbReference>
<dbReference type="AlphaFoldDB" id="A0A4P6MYI2"/>
<dbReference type="PANTHER" id="PTHR33744">
    <property type="entry name" value="CARBOHYDRATE DIACID REGULATOR"/>
    <property type="match status" value="1"/>
</dbReference>
<evidence type="ECO:0000313" key="2">
    <source>
        <dbReference type="EMBL" id="QBF46673.1"/>
    </source>
</evidence>
<dbReference type="KEGG" id="jli:EXU32_10680"/>